<dbReference type="Proteomes" id="UP000246073">
    <property type="component" value="Unassembled WGS sequence"/>
</dbReference>
<name>A0A2P9HE13_9HYPH</name>
<dbReference type="EMBL" id="OOFM01000002">
    <property type="protein sequence ID" value="SPL62321.1"/>
    <property type="molecule type" value="Genomic_DNA"/>
</dbReference>
<reference evidence="2" key="1">
    <citation type="submission" date="2017-12" db="EMBL/GenBank/DDBJ databases">
        <authorList>
            <person name="Diaz M."/>
        </authorList>
    </citation>
    <scope>NUCLEOTIDE SEQUENCE [LARGE SCALE GENOMIC DNA]</scope>
    <source>
        <strain evidence="2">FI11154</strain>
    </source>
</reference>
<evidence type="ECO:0000313" key="2">
    <source>
        <dbReference type="Proteomes" id="UP000246073"/>
    </source>
</evidence>
<sequence length="40" mass="4446">MPQYLILSTKAFKLSRHIFVRSNQFGIINGCIPIAGNPPC</sequence>
<organism evidence="1 2">
    <name type="scientific">Ochrobactrum soli</name>
    <dbReference type="NCBI Taxonomy" id="2448455"/>
    <lineage>
        <taxon>Bacteria</taxon>
        <taxon>Pseudomonadati</taxon>
        <taxon>Pseudomonadota</taxon>
        <taxon>Alphaproteobacteria</taxon>
        <taxon>Hyphomicrobiales</taxon>
        <taxon>Brucellaceae</taxon>
        <taxon>Brucella/Ochrobactrum group</taxon>
        <taxon>Ochrobactrum</taxon>
    </lineage>
</organism>
<protein>
    <submittedName>
        <fullName evidence="1">Uncharacterized protein</fullName>
    </submittedName>
</protein>
<dbReference type="AlphaFoldDB" id="A0A2P9HE13"/>
<proteinExistence type="predicted"/>
<accession>A0A2P9HE13</accession>
<gene>
    <name evidence="1" type="ORF">OHAE_5389</name>
</gene>
<evidence type="ECO:0000313" key="1">
    <source>
        <dbReference type="EMBL" id="SPL62321.1"/>
    </source>
</evidence>